<dbReference type="Gene3D" id="1.20.1250.20">
    <property type="entry name" value="MFS general substrate transporter like domains"/>
    <property type="match status" value="1"/>
</dbReference>
<dbReference type="GO" id="GO:0006811">
    <property type="term" value="P:monoatomic ion transport"/>
    <property type="evidence" value="ECO:0007669"/>
    <property type="project" value="UniProtKB-KW"/>
</dbReference>
<dbReference type="InterPro" id="IPR036058">
    <property type="entry name" value="Kazal_dom_sf"/>
</dbReference>
<feature type="transmembrane region" description="Helical" evidence="8">
    <location>
        <begin position="537"/>
        <end position="563"/>
    </location>
</feature>
<feature type="transmembrane region" description="Helical" evidence="8">
    <location>
        <begin position="101"/>
        <end position="118"/>
    </location>
</feature>
<keyword evidence="7" id="KW-1015">Disulfide bond</keyword>
<dbReference type="GO" id="GO:0015347">
    <property type="term" value="F:sodium-independent organic anion transmembrane transporter activity"/>
    <property type="evidence" value="ECO:0007669"/>
    <property type="project" value="TreeGrafter"/>
</dbReference>
<organism evidence="10 11">
    <name type="scientific">Dicentrarchus labrax</name>
    <name type="common">European seabass</name>
    <name type="synonym">Morone labrax</name>
    <dbReference type="NCBI Taxonomy" id="13489"/>
    <lineage>
        <taxon>Eukaryota</taxon>
        <taxon>Metazoa</taxon>
        <taxon>Chordata</taxon>
        <taxon>Craniata</taxon>
        <taxon>Vertebrata</taxon>
        <taxon>Euteleostomi</taxon>
        <taxon>Actinopterygii</taxon>
        <taxon>Neopterygii</taxon>
        <taxon>Teleostei</taxon>
        <taxon>Neoteleostei</taxon>
        <taxon>Acanthomorphata</taxon>
        <taxon>Eupercaria</taxon>
        <taxon>Moronidae</taxon>
        <taxon>Dicentrarchus</taxon>
    </lineage>
</organism>
<dbReference type="GeneID" id="127353076"/>
<dbReference type="PROSITE" id="PS51465">
    <property type="entry name" value="KAZAL_2"/>
    <property type="match status" value="1"/>
</dbReference>
<dbReference type="PANTHER" id="PTHR11388">
    <property type="entry name" value="ORGANIC ANION TRANSPORTER"/>
    <property type="match status" value="1"/>
</dbReference>
<comment type="similarity">
    <text evidence="2 8">Belongs to the organo anion transporter (TC 2.A.60) family.</text>
</comment>
<keyword evidence="8" id="KW-0813">Transport</keyword>
<dbReference type="PANTHER" id="PTHR11388:SF86">
    <property type="entry name" value="SOLUTE CARRIER ORGANIC ANION TRANSPORTER FAMILY MEMBER 3A1"/>
    <property type="match status" value="1"/>
</dbReference>
<feature type="transmembrane region" description="Helical" evidence="8">
    <location>
        <begin position="74"/>
        <end position="94"/>
    </location>
</feature>
<keyword evidence="4 8" id="KW-0812">Transmembrane</keyword>
<evidence type="ECO:0000256" key="5">
    <source>
        <dbReference type="ARBA" id="ARBA00022989"/>
    </source>
</evidence>
<dbReference type="Ensembl" id="ENSDLAT00005023961.2">
    <property type="protein sequence ID" value="ENSDLAP00005022375.1"/>
    <property type="gene ID" value="ENSDLAG00005010267.2"/>
</dbReference>
<keyword evidence="3" id="KW-1003">Cell membrane</keyword>
<evidence type="ECO:0000259" key="9">
    <source>
        <dbReference type="PROSITE" id="PS51465"/>
    </source>
</evidence>
<evidence type="ECO:0000256" key="2">
    <source>
        <dbReference type="ARBA" id="ARBA00009657"/>
    </source>
</evidence>
<evidence type="ECO:0000256" key="7">
    <source>
        <dbReference type="ARBA" id="ARBA00023157"/>
    </source>
</evidence>
<sequence length="702" mass="75801">MQVKKHRDSDRSGGDILERDGLRKNSSCFSNIKIFLISECALMLAQGTVGAYLVSVLTTLERRFNLQSADVGVIASSFEIGNLALILFVSYFGAKAHRPRLIGCGGIVMALGALLSALPEFLTNQYEIGETGRTDMGRDVCTNTSSREAQEAENRVCANKANTNMMYLLLIGAQVLLGIGATPVQPLGVSYIDDHVKKKDSSLYIGILFSTLVFGPACGFILGSVCTKFYVDAVFIDTSKLDITPDDPRWIGAWWAGFLLCGALLFCSALFMFGFPQSLPTKEREEGADSEQVMLPPSLNSDYETPKSSNGVVRNHEPANSPTCCQQLRVIPKVTKHLLSNPVFTCIILAACMEIAVVAGFAAFLGKYLEQQFNLTTTSANQLLGMTAIPCACLGIFMGGLLVKKLNLSALGAIRMSMLVNLISTACYVSFLFLGCDTGPVAGVTVTYGNRTLRVGEKPAAQCLSHCNCFTSSISPVCGSNGITYLSACFAGCTRSASTQASNISQNLTGCSCISADSEFATAVPGKCPTPGCQEAFLTFLCVICACSLVGAMAQTPSVIILIRTVSPELKSYALGVLFLLLRLLGFIPPPLIFGAGIDSTCLFWSSDCGDKGACLLYDNVAYRHLYVGLAIILKGVAFLLYSTTWYCLRRNYKKYIKGHEGYMTPAEFYPSLTDGPKQVDRTKFIYNLEDHEVCENMESVL</sequence>
<dbReference type="SUPFAM" id="SSF103473">
    <property type="entry name" value="MFS general substrate transporter"/>
    <property type="match status" value="1"/>
</dbReference>
<dbReference type="InterPro" id="IPR004156">
    <property type="entry name" value="OATP"/>
</dbReference>
<evidence type="ECO:0000313" key="10">
    <source>
        <dbReference type="Ensembl" id="ENSDLAP00005022375.1"/>
    </source>
</evidence>
<feature type="transmembrane region" description="Helical" evidence="8">
    <location>
        <begin position="165"/>
        <end position="182"/>
    </location>
</feature>
<dbReference type="GO" id="GO:0015732">
    <property type="term" value="P:prostaglandin transport"/>
    <property type="evidence" value="ECO:0007669"/>
    <property type="project" value="TreeGrafter"/>
</dbReference>
<feature type="domain" description="Kazal-like" evidence="9">
    <location>
        <begin position="457"/>
        <end position="515"/>
    </location>
</feature>
<accession>A0A8C4EPJ9</accession>
<dbReference type="NCBIfam" id="TIGR00805">
    <property type="entry name" value="oat"/>
    <property type="match status" value="1"/>
</dbReference>
<dbReference type="CTD" id="569735"/>
<keyword evidence="11" id="KW-1185">Reference proteome</keyword>
<dbReference type="OMA" id="MPDSGGQ"/>
<keyword evidence="5 8" id="KW-1133">Transmembrane helix</keyword>
<evidence type="ECO:0000256" key="3">
    <source>
        <dbReference type="ARBA" id="ARBA00022475"/>
    </source>
</evidence>
<gene>
    <name evidence="10" type="primary">slco3a1a</name>
</gene>
<proteinExistence type="inferred from homology"/>
<evidence type="ECO:0000313" key="11">
    <source>
        <dbReference type="Proteomes" id="UP000694389"/>
    </source>
</evidence>
<dbReference type="Pfam" id="PF03137">
    <property type="entry name" value="OATP"/>
    <property type="match status" value="1"/>
</dbReference>
<dbReference type="Pfam" id="PF07648">
    <property type="entry name" value="Kazal_2"/>
    <property type="match status" value="1"/>
</dbReference>
<reference evidence="10" key="2">
    <citation type="submission" date="2025-09" db="UniProtKB">
        <authorList>
            <consortium name="Ensembl"/>
        </authorList>
    </citation>
    <scope>IDENTIFICATION</scope>
</reference>
<dbReference type="SUPFAM" id="SSF100895">
    <property type="entry name" value="Kazal-type serine protease inhibitors"/>
    <property type="match status" value="1"/>
</dbReference>
<feature type="transmembrane region" description="Helical" evidence="8">
    <location>
        <begin position="575"/>
        <end position="598"/>
    </location>
</feature>
<feature type="transmembrane region" description="Helical" evidence="8">
    <location>
        <begin position="203"/>
        <end position="231"/>
    </location>
</feature>
<feature type="transmembrane region" description="Helical" evidence="8">
    <location>
        <begin position="383"/>
        <end position="403"/>
    </location>
</feature>
<feature type="transmembrane region" description="Helical" evidence="8">
    <location>
        <begin position="343"/>
        <end position="363"/>
    </location>
</feature>
<dbReference type="RefSeq" id="XP_051238014.1">
    <property type="nucleotide sequence ID" value="XM_051382054.1"/>
</dbReference>
<feature type="transmembrane region" description="Helical" evidence="8">
    <location>
        <begin position="415"/>
        <end position="434"/>
    </location>
</feature>
<dbReference type="AlphaFoldDB" id="A0A8C4EPJ9"/>
<keyword evidence="8" id="KW-0406">Ion transport</keyword>
<comment type="subcellular location">
    <subcellularLocation>
        <location evidence="1 8">Cell membrane</location>
        <topology evidence="1 8">Multi-pass membrane protein</topology>
    </subcellularLocation>
</comment>
<keyword evidence="6 8" id="KW-0472">Membrane</keyword>
<reference evidence="10" key="1">
    <citation type="submission" date="2025-08" db="UniProtKB">
        <authorList>
            <consortium name="Ensembl"/>
        </authorList>
    </citation>
    <scope>IDENTIFICATION</scope>
</reference>
<evidence type="ECO:0000256" key="8">
    <source>
        <dbReference type="RuleBase" id="RU362056"/>
    </source>
</evidence>
<dbReference type="GO" id="GO:0016323">
    <property type="term" value="C:basolateral plasma membrane"/>
    <property type="evidence" value="ECO:0007669"/>
    <property type="project" value="TreeGrafter"/>
</dbReference>
<dbReference type="OrthoDB" id="5062115at2759"/>
<evidence type="ECO:0000256" key="1">
    <source>
        <dbReference type="ARBA" id="ARBA00004651"/>
    </source>
</evidence>
<feature type="transmembrane region" description="Helical" evidence="8">
    <location>
        <begin position="251"/>
        <end position="275"/>
    </location>
</feature>
<dbReference type="GeneTree" id="ENSGT01150000286901"/>
<dbReference type="GO" id="GO:0043252">
    <property type="term" value="P:sodium-independent organic anion transport"/>
    <property type="evidence" value="ECO:0007669"/>
    <property type="project" value="TreeGrafter"/>
</dbReference>
<feature type="transmembrane region" description="Helical" evidence="8">
    <location>
        <begin position="626"/>
        <end position="649"/>
    </location>
</feature>
<name>A0A8C4EPJ9_DICLA</name>
<evidence type="ECO:0000256" key="6">
    <source>
        <dbReference type="ARBA" id="ARBA00023136"/>
    </source>
</evidence>
<dbReference type="Proteomes" id="UP000694389">
    <property type="component" value="Unassembled WGS sequence"/>
</dbReference>
<feature type="transmembrane region" description="Helical" evidence="8">
    <location>
        <begin position="34"/>
        <end position="54"/>
    </location>
</feature>
<evidence type="ECO:0000256" key="4">
    <source>
        <dbReference type="ARBA" id="ARBA00022692"/>
    </source>
</evidence>
<dbReference type="InterPro" id="IPR036259">
    <property type="entry name" value="MFS_trans_sf"/>
</dbReference>
<dbReference type="InterPro" id="IPR002350">
    <property type="entry name" value="Kazal_dom"/>
</dbReference>
<protein>
    <recommendedName>
        <fullName evidence="8">Solute carrier organic anion transporter family member</fullName>
    </recommendedName>
</protein>